<accession>A0A0W8FBR3</accession>
<proteinExistence type="predicted"/>
<comment type="caution">
    <text evidence="1">The sequence shown here is derived from an EMBL/GenBank/DDBJ whole genome shotgun (WGS) entry which is preliminary data.</text>
</comment>
<dbReference type="EMBL" id="LNQE01001391">
    <property type="protein sequence ID" value="KUG18282.1"/>
    <property type="molecule type" value="Genomic_DNA"/>
</dbReference>
<gene>
    <name evidence="1" type="ORF">ASZ90_012019</name>
</gene>
<sequence>MIFSYHLCNNIKYPFIPLKNSSNWQSAIEHCPHNAAWLEAGAVCQLWCR</sequence>
<organism evidence="1">
    <name type="scientific">hydrocarbon metagenome</name>
    <dbReference type="NCBI Taxonomy" id="938273"/>
    <lineage>
        <taxon>unclassified sequences</taxon>
        <taxon>metagenomes</taxon>
        <taxon>ecological metagenomes</taxon>
    </lineage>
</organism>
<name>A0A0W8FBR3_9ZZZZ</name>
<dbReference type="AlphaFoldDB" id="A0A0W8FBR3"/>
<evidence type="ECO:0000313" key="1">
    <source>
        <dbReference type="EMBL" id="KUG18282.1"/>
    </source>
</evidence>
<reference evidence="1" key="1">
    <citation type="journal article" date="2015" name="Proc. Natl. Acad. Sci. U.S.A.">
        <title>Networks of energetic and metabolic interactions define dynamics in microbial communities.</title>
        <authorList>
            <person name="Embree M."/>
            <person name="Liu J.K."/>
            <person name="Al-Bassam M.M."/>
            <person name="Zengler K."/>
        </authorList>
    </citation>
    <scope>NUCLEOTIDE SEQUENCE</scope>
</reference>
<protein>
    <submittedName>
        <fullName evidence="1">Uncharacterized protein</fullName>
    </submittedName>
</protein>